<protein>
    <submittedName>
        <fullName evidence="1">Uncharacterized protein</fullName>
    </submittedName>
</protein>
<name>X1J5T6_9ZZZZ</name>
<feature type="non-terminal residue" evidence="1">
    <location>
        <position position="33"/>
    </location>
</feature>
<dbReference type="EMBL" id="BARU01036358">
    <property type="protein sequence ID" value="GAH89362.1"/>
    <property type="molecule type" value="Genomic_DNA"/>
</dbReference>
<proteinExistence type="predicted"/>
<gene>
    <name evidence="1" type="ORF">S03H2_56783</name>
</gene>
<organism evidence="1">
    <name type="scientific">marine sediment metagenome</name>
    <dbReference type="NCBI Taxonomy" id="412755"/>
    <lineage>
        <taxon>unclassified sequences</taxon>
        <taxon>metagenomes</taxon>
        <taxon>ecological metagenomes</taxon>
    </lineage>
</organism>
<reference evidence="1" key="1">
    <citation type="journal article" date="2014" name="Front. Microbiol.">
        <title>High frequency of phylogenetically diverse reductive dehalogenase-homologous genes in deep subseafloor sedimentary metagenomes.</title>
        <authorList>
            <person name="Kawai M."/>
            <person name="Futagami T."/>
            <person name="Toyoda A."/>
            <person name="Takaki Y."/>
            <person name="Nishi S."/>
            <person name="Hori S."/>
            <person name="Arai W."/>
            <person name="Tsubouchi T."/>
            <person name="Morono Y."/>
            <person name="Uchiyama I."/>
            <person name="Ito T."/>
            <person name="Fujiyama A."/>
            <person name="Inagaki F."/>
            <person name="Takami H."/>
        </authorList>
    </citation>
    <scope>NUCLEOTIDE SEQUENCE</scope>
    <source>
        <strain evidence="1">Expedition CK06-06</strain>
    </source>
</reference>
<dbReference type="AlphaFoldDB" id="X1J5T6"/>
<accession>X1J5T6</accession>
<evidence type="ECO:0000313" key="1">
    <source>
        <dbReference type="EMBL" id="GAH89362.1"/>
    </source>
</evidence>
<comment type="caution">
    <text evidence="1">The sequence shown here is derived from an EMBL/GenBank/DDBJ whole genome shotgun (WGS) entry which is preliminary data.</text>
</comment>
<sequence length="33" mass="3731">MAKKIVEDWNNDLGIIISDILPAHEEQGILKAR</sequence>